<dbReference type="EMBL" id="FOSP01000008">
    <property type="protein sequence ID" value="SFK53027.1"/>
    <property type="molecule type" value="Genomic_DNA"/>
</dbReference>
<evidence type="ECO:0000313" key="2">
    <source>
        <dbReference type="Proteomes" id="UP000199533"/>
    </source>
</evidence>
<dbReference type="Proteomes" id="UP000199533">
    <property type="component" value="Unassembled WGS sequence"/>
</dbReference>
<dbReference type="AlphaFoldDB" id="A0A1I4AAB4"/>
<dbReference type="RefSeq" id="WP_090698488.1">
    <property type="nucleotide sequence ID" value="NZ_FOSP01000008.1"/>
</dbReference>
<protein>
    <submittedName>
        <fullName evidence="1">Uncharacterized protein</fullName>
    </submittedName>
</protein>
<keyword evidence="2" id="KW-1185">Reference proteome</keyword>
<gene>
    <name evidence="1" type="ORF">SAMN05216302_100888</name>
</gene>
<sequence length="92" mass="9966">MGRYYEAALDTSAAAGFKELTDSPVLWTNLKPEQKALIHLLLGQIDLNIGQNLIQALQALESLVDSPGLPGGLDGWKALTRKMNESGLPYQS</sequence>
<accession>A0A1I4AAB4</accession>
<evidence type="ECO:0000313" key="1">
    <source>
        <dbReference type="EMBL" id="SFK53027.1"/>
    </source>
</evidence>
<name>A0A1I4AAB4_9PROT</name>
<organism evidence="1 2">
    <name type="scientific">Nitrosomonas aestuarii</name>
    <dbReference type="NCBI Taxonomy" id="52441"/>
    <lineage>
        <taxon>Bacteria</taxon>
        <taxon>Pseudomonadati</taxon>
        <taxon>Pseudomonadota</taxon>
        <taxon>Betaproteobacteria</taxon>
        <taxon>Nitrosomonadales</taxon>
        <taxon>Nitrosomonadaceae</taxon>
        <taxon>Nitrosomonas</taxon>
    </lineage>
</organism>
<reference evidence="2" key="1">
    <citation type="submission" date="2016-10" db="EMBL/GenBank/DDBJ databases">
        <authorList>
            <person name="Varghese N."/>
            <person name="Submissions S."/>
        </authorList>
    </citation>
    <scope>NUCLEOTIDE SEQUENCE [LARGE SCALE GENOMIC DNA]</scope>
    <source>
        <strain evidence="2">Nm69</strain>
    </source>
</reference>
<proteinExistence type="predicted"/>